<dbReference type="InterPro" id="IPR036005">
    <property type="entry name" value="Creatinase/aminopeptidase-like"/>
</dbReference>
<keyword evidence="7" id="KW-0479">Metal-binding</keyword>
<dbReference type="EMBL" id="NAJO01000023">
    <property type="protein sequence ID" value="OQO03862.1"/>
    <property type="molecule type" value="Genomic_DNA"/>
</dbReference>
<gene>
    <name evidence="13" type="ORF">B0A48_10503</name>
</gene>
<accession>A0A1V8SY74</accession>
<keyword evidence="9" id="KW-0482">Metalloprotease</keyword>
<organism evidence="13 14">
    <name type="scientific">Cryoendolithus antarcticus</name>
    <dbReference type="NCBI Taxonomy" id="1507870"/>
    <lineage>
        <taxon>Eukaryota</taxon>
        <taxon>Fungi</taxon>
        <taxon>Dikarya</taxon>
        <taxon>Ascomycota</taxon>
        <taxon>Pezizomycotina</taxon>
        <taxon>Dothideomycetes</taxon>
        <taxon>Dothideomycetidae</taxon>
        <taxon>Cladosporiales</taxon>
        <taxon>Cladosporiaceae</taxon>
        <taxon>Cryoendolithus</taxon>
    </lineage>
</organism>
<dbReference type="PANTHER" id="PTHR43226">
    <property type="entry name" value="XAA-PRO AMINOPEPTIDASE 3"/>
    <property type="match status" value="1"/>
</dbReference>
<dbReference type="InterPro" id="IPR052433">
    <property type="entry name" value="X-Pro_dipept-like"/>
</dbReference>
<dbReference type="Pfam" id="PF00557">
    <property type="entry name" value="Peptidase_M24"/>
    <property type="match status" value="1"/>
</dbReference>
<dbReference type="PANTHER" id="PTHR43226:SF4">
    <property type="entry name" value="XAA-PRO AMINOPEPTIDASE 3"/>
    <property type="match status" value="1"/>
</dbReference>
<evidence type="ECO:0000256" key="3">
    <source>
        <dbReference type="ARBA" id="ARBA00002443"/>
    </source>
</evidence>
<sequence>MILRALRPFAVARIPIRCKPIPTFRSRPCYRTLVSAAQVQFGQPIHETHPHLIAPGDLTPGIPALEYHYRRAALAEKLPKNSMAILAANGLKYKSGAVFYEYHQDPNFFYLTGFNEPDALAIIEKGSSPVEYTFHLHLRAKDPKSELWDGARSGLQAAQDIFNADEARDIASSATTSTLRDLIASAKEVYTDIGTDVGRRSSVAKLVQGKGTGVEGFQSLLASSTVRPLRPLMNDLRTIKSSSELTNLRRAGAISGEVLTAAMSRPQTSEAQLWADLSYGYRSAGLDGEAYVPVVAGGKNGLSIHYTRNDALLRDGGTVLVDAGGAYGGYIADITRVFPVNGRFSEAQRELYAMVLGVQKKVIALCRESSGTSLDGLHSTTESLLTSGLKDLGFDISSSGLDVLFPHHVGHFIGLDVHDAPGYPRTGKLKEGMCVTVEPGIYVPDDERWPKDFRGLAVRVEDSVVVGEKAEEVLTGSAIKEVDEIEGLRA</sequence>
<proteinExistence type="inferred from homology"/>
<comment type="similarity">
    <text evidence="4">Belongs to the peptidase M24B family.</text>
</comment>
<evidence type="ECO:0000256" key="10">
    <source>
        <dbReference type="ARBA" id="ARBA00023211"/>
    </source>
</evidence>
<dbReference type="SUPFAM" id="SSF53092">
    <property type="entry name" value="Creatinase/prolidase N-terminal domain"/>
    <property type="match status" value="1"/>
</dbReference>
<evidence type="ECO:0000256" key="7">
    <source>
        <dbReference type="ARBA" id="ARBA00022723"/>
    </source>
</evidence>
<dbReference type="Gene3D" id="3.40.350.10">
    <property type="entry name" value="Creatinase/prolidase N-terminal domain"/>
    <property type="match status" value="1"/>
</dbReference>
<dbReference type="Gene3D" id="3.90.230.10">
    <property type="entry name" value="Creatinase/methionine aminopeptidase superfamily"/>
    <property type="match status" value="1"/>
</dbReference>
<evidence type="ECO:0000256" key="2">
    <source>
        <dbReference type="ARBA" id="ARBA00001936"/>
    </source>
</evidence>
<feature type="domain" description="Aminopeptidase P N-terminal" evidence="12">
    <location>
        <begin position="62"/>
        <end position="200"/>
    </location>
</feature>
<comment type="catalytic activity">
    <reaction evidence="1">
        <text>Release of any N-terminal amino acid, including proline, that is linked to proline, even from a dipeptide or tripeptide.</text>
        <dbReference type="EC" id="3.4.11.9"/>
    </reaction>
</comment>
<dbReference type="EC" id="3.4.11.9" evidence="5"/>
<comment type="caution">
    <text evidence="13">The sequence shown here is derived from an EMBL/GenBank/DDBJ whole genome shotgun (WGS) entry which is preliminary data.</text>
</comment>
<dbReference type="Proteomes" id="UP000192596">
    <property type="component" value="Unassembled WGS sequence"/>
</dbReference>
<dbReference type="InterPro" id="IPR000994">
    <property type="entry name" value="Pept_M24"/>
</dbReference>
<keyword evidence="8" id="KW-0378">Hydrolase</keyword>
<keyword evidence="6" id="KW-0031">Aminopeptidase</keyword>
<dbReference type="GO" id="GO:0030145">
    <property type="term" value="F:manganese ion binding"/>
    <property type="evidence" value="ECO:0007669"/>
    <property type="project" value="InterPro"/>
</dbReference>
<dbReference type="GO" id="GO:0005739">
    <property type="term" value="C:mitochondrion"/>
    <property type="evidence" value="ECO:0007669"/>
    <property type="project" value="TreeGrafter"/>
</dbReference>
<comment type="function">
    <text evidence="3">Catalyzes the removal of a penultimate prolyl residue from the N-termini of peptides.</text>
</comment>
<evidence type="ECO:0000256" key="9">
    <source>
        <dbReference type="ARBA" id="ARBA00023049"/>
    </source>
</evidence>
<dbReference type="FunCoup" id="A0A1V8SY74">
    <property type="interactions" value="913"/>
</dbReference>
<evidence type="ECO:0000256" key="6">
    <source>
        <dbReference type="ARBA" id="ARBA00022438"/>
    </source>
</evidence>
<dbReference type="AlphaFoldDB" id="A0A1V8SY74"/>
<dbReference type="SUPFAM" id="SSF55920">
    <property type="entry name" value="Creatinase/aminopeptidase"/>
    <property type="match status" value="1"/>
</dbReference>
<keyword evidence="10" id="KW-0464">Manganese</keyword>
<name>A0A1V8SY74_9PEZI</name>
<dbReference type="GO" id="GO:0006508">
    <property type="term" value="P:proteolysis"/>
    <property type="evidence" value="ECO:0007669"/>
    <property type="project" value="TreeGrafter"/>
</dbReference>
<keyword evidence="14" id="KW-1185">Reference proteome</keyword>
<dbReference type="GO" id="GO:0070006">
    <property type="term" value="F:metalloaminopeptidase activity"/>
    <property type="evidence" value="ECO:0007669"/>
    <property type="project" value="InterPro"/>
</dbReference>
<dbReference type="InParanoid" id="A0A1V8SY74"/>
<evidence type="ECO:0000256" key="11">
    <source>
        <dbReference type="ARBA" id="ARBA00030849"/>
    </source>
</evidence>
<evidence type="ECO:0000256" key="4">
    <source>
        <dbReference type="ARBA" id="ARBA00008766"/>
    </source>
</evidence>
<evidence type="ECO:0000256" key="8">
    <source>
        <dbReference type="ARBA" id="ARBA00022801"/>
    </source>
</evidence>
<evidence type="ECO:0000256" key="1">
    <source>
        <dbReference type="ARBA" id="ARBA00001424"/>
    </source>
</evidence>
<keyword evidence="6" id="KW-0645">Protease</keyword>
<dbReference type="OrthoDB" id="4215474at2759"/>
<protein>
    <recommendedName>
        <fullName evidence="5">Xaa-Pro aminopeptidase</fullName>
        <ecNumber evidence="5">3.4.11.9</ecNumber>
    </recommendedName>
    <alternativeName>
        <fullName evidence="11">Aminoacylproline aminopeptidase</fullName>
    </alternativeName>
</protein>
<evidence type="ECO:0000259" key="12">
    <source>
        <dbReference type="SMART" id="SM01011"/>
    </source>
</evidence>
<dbReference type="SMART" id="SM01011">
    <property type="entry name" value="AMP_N"/>
    <property type="match status" value="1"/>
</dbReference>
<dbReference type="Pfam" id="PF05195">
    <property type="entry name" value="AMP_N"/>
    <property type="match status" value="1"/>
</dbReference>
<evidence type="ECO:0000313" key="13">
    <source>
        <dbReference type="EMBL" id="OQO03862.1"/>
    </source>
</evidence>
<reference evidence="14" key="1">
    <citation type="submission" date="2017-03" db="EMBL/GenBank/DDBJ databases">
        <title>Genomes of endolithic fungi from Antarctica.</title>
        <authorList>
            <person name="Coleine C."/>
            <person name="Masonjones S."/>
            <person name="Stajich J.E."/>
        </authorList>
    </citation>
    <scope>NUCLEOTIDE SEQUENCE [LARGE SCALE GENOMIC DNA]</scope>
    <source>
        <strain evidence="14">CCFEE 5527</strain>
    </source>
</reference>
<evidence type="ECO:0000256" key="5">
    <source>
        <dbReference type="ARBA" id="ARBA00012574"/>
    </source>
</evidence>
<dbReference type="InterPro" id="IPR007865">
    <property type="entry name" value="Aminopep_P_N"/>
</dbReference>
<evidence type="ECO:0000313" key="14">
    <source>
        <dbReference type="Proteomes" id="UP000192596"/>
    </source>
</evidence>
<dbReference type="STRING" id="1507870.A0A1V8SY74"/>
<comment type="cofactor">
    <cofactor evidence="2">
        <name>Mn(2+)</name>
        <dbReference type="ChEBI" id="CHEBI:29035"/>
    </cofactor>
</comment>
<dbReference type="InterPro" id="IPR029149">
    <property type="entry name" value="Creatin/AminoP/Spt16_N"/>
</dbReference>